<feature type="transmembrane region" description="Helical" evidence="1">
    <location>
        <begin position="21"/>
        <end position="39"/>
    </location>
</feature>
<reference evidence="2" key="1">
    <citation type="submission" date="2020-11" db="EMBL/GenBank/DDBJ databases">
        <title>Isolation and identification of active actinomycetes.</title>
        <authorList>
            <person name="Yu B."/>
        </authorList>
    </citation>
    <scope>NUCLEOTIDE SEQUENCE</scope>
    <source>
        <strain evidence="2">NEAU-YB345</strain>
    </source>
</reference>
<gene>
    <name evidence="2" type="ORF">I2501_09045</name>
</gene>
<name>A0A931B5C9_9ACTN</name>
<comment type="caution">
    <text evidence="2">The sequence shown here is derived from an EMBL/GenBank/DDBJ whole genome shotgun (WGS) entry which is preliminary data.</text>
</comment>
<keyword evidence="1" id="KW-0472">Membrane</keyword>
<evidence type="ECO:0000256" key="1">
    <source>
        <dbReference type="SAM" id="Phobius"/>
    </source>
</evidence>
<dbReference type="RefSeq" id="WP_196193341.1">
    <property type="nucleotide sequence ID" value="NZ_JADPRT010000003.1"/>
</dbReference>
<accession>A0A931B5C9</accession>
<keyword evidence="3" id="KW-1185">Reference proteome</keyword>
<keyword evidence="1" id="KW-0812">Transmembrane</keyword>
<evidence type="ECO:0000313" key="2">
    <source>
        <dbReference type="EMBL" id="MBF9068183.1"/>
    </source>
</evidence>
<proteinExistence type="predicted"/>
<feature type="transmembrane region" description="Helical" evidence="1">
    <location>
        <begin position="45"/>
        <end position="64"/>
    </location>
</feature>
<organism evidence="2 3">
    <name type="scientific">Streptacidiphilus fuscans</name>
    <dbReference type="NCBI Taxonomy" id="2789292"/>
    <lineage>
        <taxon>Bacteria</taxon>
        <taxon>Bacillati</taxon>
        <taxon>Actinomycetota</taxon>
        <taxon>Actinomycetes</taxon>
        <taxon>Kitasatosporales</taxon>
        <taxon>Streptomycetaceae</taxon>
        <taxon>Streptacidiphilus</taxon>
    </lineage>
</organism>
<protein>
    <submittedName>
        <fullName evidence="2">Uncharacterized protein</fullName>
    </submittedName>
</protein>
<evidence type="ECO:0000313" key="3">
    <source>
        <dbReference type="Proteomes" id="UP000657385"/>
    </source>
</evidence>
<keyword evidence="1" id="KW-1133">Transmembrane helix</keyword>
<sequence length="69" mass="7450">MKRRQQIYVIPQRGRTPGDRPFAKLAAWTAAGAVLWEFHRFGIPALAGAAGAYLLVLVVLHALIGGPRG</sequence>
<dbReference type="Proteomes" id="UP000657385">
    <property type="component" value="Unassembled WGS sequence"/>
</dbReference>
<dbReference type="EMBL" id="JADPRT010000003">
    <property type="protein sequence ID" value="MBF9068183.1"/>
    <property type="molecule type" value="Genomic_DNA"/>
</dbReference>
<dbReference type="AlphaFoldDB" id="A0A931B5C9"/>